<dbReference type="AlphaFoldDB" id="A0A4R7PAW7"/>
<evidence type="ECO:0000313" key="2">
    <source>
        <dbReference type="EMBL" id="TDU31213.1"/>
    </source>
</evidence>
<reference evidence="2 3" key="1">
    <citation type="submission" date="2019-03" db="EMBL/GenBank/DDBJ databases">
        <title>Genomic Encyclopedia of Type Strains, Phase IV (KMG-IV): sequencing the most valuable type-strain genomes for metagenomic binning, comparative biology and taxonomic classification.</title>
        <authorList>
            <person name="Goeker M."/>
        </authorList>
    </citation>
    <scope>NUCLEOTIDE SEQUENCE [LARGE SCALE GENOMIC DNA]</scope>
    <source>
        <strain evidence="2 3">DSM 26377</strain>
    </source>
</reference>
<sequence>MGEAGICGHRDIRYRIALAFSIGTFELPILLSTVIPT</sequence>
<gene>
    <name evidence="2" type="ORF">DFR24_0576</name>
</gene>
<organism evidence="2 3">
    <name type="scientific">Panacagrimonas perspica</name>
    <dbReference type="NCBI Taxonomy" id="381431"/>
    <lineage>
        <taxon>Bacteria</taxon>
        <taxon>Pseudomonadati</taxon>
        <taxon>Pseudomonadota</taxon>
        <taxon>Gammaproteobacteria</taxon>
        <taxon>Nevskiales</taxon>
        <taxon>Nevskiaceae</taxon>
        <taxon>Panacagrimonas</taxon>
    </lineage>
</organism>
<proteinExistence type="predicted"/>
<keyword evidence="1" id="KW-0472">Membrane</keyword>
<protein>
    <submittedName>
        <fullName evidence="2">Uncharacterized protein</fullName>
    </submittedName>
</protein>
<feature type="transmembrane region" description="Helical" evidence="1">
    <location>
        <begin position="12"/>
        <end position="35"/>
    </location>
</feature>
<evidence type="ECO:0000256" key="1">
    <source>
        <dbReference type="SAM" id="Phobius"/>
    </source>
</evidence>
<dbReference type="Proteomes" id="UP000295341">
    <property type="component" value="Unassembled WGS sequence"/>
</dbReference>
<accession>A0A4R7PAW7</accession>
<keyword evidence="1" id="KW-0812">Transmembrane</keyword>
<keyword evidence="3" id="KW-1185">Reference proteome</keyword>
<keyword evidence="1" id="KW-1133">Transmembrane helix</keyword>
<evidence type="ECO:0000313" key="3">
    <source>
        <dbReference type="Proteomes" id="UP000295341"/>
    </source>
</evidence>
<comment type="caution">
    <text evidence="2">The sequence shown here is derived from an EMBL/GenBank/DDBJ whole genome shotgun (WGS) entry which is preliminary data.</text>
</comment>
<dbReference type="EMBL" id="SOBT01000008">
    <property type="protein sequence ID" value="TDU31213.1"/>
    <property type="molecule type" value="Genomic_DNA"/>
</dbReference>
<name>A0A4R7PAW7_9GAMM</name>